<reference evidence="3" key="1">
    <citation type="submission" date="2018-03" db="EMBL/GenBank/DDBJ databases">
        <title>Ecological and genomic features of two cosmopolitan and abundant freshwater picocyanobacteria.</title>
        <authorList>
            <person name="Cabello-Yeves P.J."/>
            <person name="Picazo A."/>
            <person name="Camacho A."/>
            <person name="Callieri C."/>
            <person name="Rosselli R."/>
            <person name="Roda-Garcia J."/>
            <person name="Coutinho F.H."/>
            <person name="Rodriguez-Valera F."/>
        </authorList>
    </citation>
    <scope>NUCLEOTIDE SEQUENCE [LARGE SCALE GENOMIC DNA]</scope>
    <source>
        <strain evidence="3">Tous</strain>
    </source>
</reference>
<evidence type="ECO:0000313" key="2">
    <source>
        <dbReference type="EMBL" id="PSI01147.1"/>
    </source>
</evidence>
<keyword evidence="3" id="KW-1185">Reference proteome</keyword>
<gene>
    <name evidence="2" type="ORF">C7K08_09410</name>
</gene>
<evidence type="ECO:0008006" key="4">
    <source>
        <dbReference type="Google" id="ProtNLM"/>
    </source>
</evidence>
<dbReference type="STRING" id="1910958.BTM30_08205"/>
<accession>A0A2P7ED58</accession>
<dbReference type="EMBL" id="PXVC01000047">
    <property type="protein sequence ID" value="PSI01147.1"/>
    <property type="molecule type" value="Genomic_DNA"/>
</dbReference>
<dbReference type="Proteomes" id="UP000240206">
    <property type="component" value="Unassembled WGS sequence"/>
</dbReference>
<feature type="chain" id="PRO_5015111895" description="DUF732 domain-containing protein" evidence="1">
    <location>
        <begin position="27"/>
        <end position="107"/>
    </location>
</feature>
<feature type="signal peptide" evidence="1">
    <location>
        <begin position="1"/>
        <end position="26"/>
    </location>
</feature>
<sequence length="107" mass="12167">MVKMHKINFFLVTICLYCFNGSIAFAQPTQQAWQQYRDEFLEEKSNLEQRCAVGKAENNKGLSKFNNAYVEKITKLRFQAGVGTEKPSQSFFSGLSAAMAKVCPEVW</sequence>
<name>A0A2P7ED58_9SYNE</name>
<evidence type="ECO:0000313" key="3">
    <source>
        <dbReference type="Proteomes" id="UP000240206"/>
    </source>
</evidence>
<evidence type="ECO:0000256" key="1">
    <source>
        <dbReference type="SAM" id="SignalP"/>
    </source>
</evidence>
<keyword evidence="1" id="KW-0732">Signal</keyword>
<comment type="caution">
    <text evidence="2">The sequence shown here is derived from an EMBL/GenBank/DDBJ whole genome shotgun (WGS) entry which is preliminary data.</text>
</comment>
<dbReference type="AlphaFoldDB" id="A0A2P7ED58"/>
<proteinExistence type="predicted"/>
<protein>
    <recommendedName>
        <fullName evidence="4">DUF732 domain-containing protein</fullName>
    </recommendedName>
</protein>
<organism evidence="2 3">
    <name type="scientific">Synechococcus lacustris str. Tous</name>
    <dbReference type="NCBI Taxonomy" id="1910958"/>
    <lineage>
        <taxon>Bacteria</taxon>
        <taxon>Bacillati</taxon>
        <taxon>Cyanobacteriota</taxon>
        <taxon>Cyanophyceae</taxon>
        <taxon>Synechococcales</taxon>
        <taxon>Synechococcaceae</taxon>
        <taxon>Synechococcus</taxon>
    </lineage>
</organism>